<dbReference type="InterPro" id="IPR013078">
    <property type="entry name" value="His_Pase_superF_clade-1"/>
</dbReference>
<sequence>MRHAKAEAVAASDLERALTERGRTEAAQAGEWLSGLGFVPDHALVSAAVRTRDTWACVAESAGWDLEPDVDSGLYAAGPEAAVDLLRLVPAEVTHLIVVGHNPTVSHVAQLLSDGQGDEAAARAMAGGHPTSACAVFDVEEEWSELGFGDGRLVAFHAGRD</sequence>
<dbReference type="EMBL" id="BMCK01000004">
    <property type="protein sequence ID" value="GGD25878.1"/>
    <property type="molecule type" value="Genomic_DNA"/>
</dbReference>
<evidence type="ECO:0000313" key="2">
    <source>
        <dbReference type="EMBL" id="QCC78699.1"/>
    </source>
</evidence>
<name>A0A4P7UKF6_9ACTN</name>
<reference evidence="1" key="5">
    <citation type="submission" date="2024-05" db="EMBL/GenBank/DDBJ databases">
        <authorList>
            <person name="Sun Q."/>
            <person name="Sedlacek I."/>
        </authorList>
    </citation>
    <scope>NUCLEOTIDE SEQUENCE</scope>
    <source>
        <strain evidence="1">CCM 7403</strain>
    </source>
</reference>
<gene>
    <name evidence="2" type="ORF">E2C04_08845</name>
    <name evidence="1" type="ORF">GCM10007231_26590</name>
</gene>
<dbReference type="AlphaFoldDB" id="A0A4P7UKF6"/>
<dbReference type="Gene3D" id="3.40.50.1240">
    <property type="entry name" value="Phosphoglycerate mutase-like"/>
    <property type="match status" value="1"/>
</dbReference>
<dbReference type="KEGG" id="ndp:E2C04_08845"/>
<dbReference type="SUPFAM" id="SSF53254">
    <property type="entry name" value="Phosphoglycerate mutase-like"/>
    <property type="match status" value="1"/>
</dbReference>
<accession>A0A4P7UKF6</accession>
<proteinExistence type="predicted"/>
<evidence type="ECO:0000313" key="4">
    <source>
        <dbReference type="Proteomes" id="UP000630594"/>
    </source>
</evidence>
<dbReference type="Proteomes" id="UP000297025">
    <property type="component" value="Chromosome"/>
</dbReference>
<dbReference type="CDD" id="cd07067">
    <property type="entry name" value="HP_PGM_like"/>
    <property type="match status" value="1"/>
</dbReference>
<dbReference type="OrthoDB" id="9810154at2"/>
<reference evidence="2 3" key="1">
    <citation type="journal article" date="2008" name="Int. J. Syst. Evol. Microbiol.">
        <title>Nocardioides daphniae sp. nov., isolated from Daphnia cucullata (Crustacea: Cladocera).</title>
        <authorList>
            <person name="Toth E.M."/>
            <person name="Keki Z."/>
            <person name="Homonnay Z.G."/>
            <person name="Borsodi A.K."/>
            <person name="Marialigeti K."/>
            <person name="Schumann P."/>
        </authorList>
    </citation>
    <scope>NUCLEOTIDE SEQUENCE [LARGE SCALE GENOMIC DNA]</scope>
    <source>
        <strain evidence="2 3">JCM 16608</strain>
    </source>
</reference>
<reference evidence="1" key="2">
    <citation type="journal article" date="2014" name="Int. J. Syst. Evol. Microbiol.">
        <title>Complete genome of a new Firmicutes species belonging to the dominant human colonic microbiota ('Ruminococcus bicirculans') reveals two chromosomes and a selective capacity to utilize plant glucans.</title>
        <authorList>
            <consortium name="NISC Comparative Sequencing Program"/>
            <person name="Wegmann U."/>
            <person name="Louis P."/>
            <person name="Goesmann A."/>
            <person name="Henrissat B."/>
            <person name="Duncan S.H."/>
            <person name="Flint H.J."/>
        </authorList>
    </citation>
    <scope>NUCLEOTIDE SEQUENCE</scope>
    <source>
        <strain evidence="1">CCM 7403</strain>
    </source>
</reference>
<dbReference type="EMBL" id="CP038462">
    <property type="protein sequence ID" value="QCC78699.1"/>
    <property type="molecule type" value="Genomic_DNA"/>
</dbReference>
<dbReference type="Proteomes" id="UP000630594">
    <property type="component" value="Unassembled WGS sequence"/>
</dbReference>
<evidence type="ECO:0000313" key="1">
    <source>
        <dbReference type="EMBL" id="GGD25878.1"/>
    </source>
</evidence>
<dbReference type="InterPro" id="IPR029033">
    <property type="entry name" value="His_PPase_superfam"/>
</dbReference>
<reference evidence="4" key="3">
    <citation type="journal article" date="2019" name="Int. J. Syst. Evol. Microbiol.">
        <title>The Global Catalogue of Microorganisms (GCM) 10K type strain sequencing project: providing services to taxonomists for standard genome sequencing and annotation.</title>
        <authorList>
            <consortium name="The Broad Institute Genomics Platform"/>
            <consortium name="The Broad Institute Genome Sequencing Center for Infectious Disease"/>
            <person name="Wu L."/>
            <person name="Ma J."/>
        </authorList>
    </citation>
    <scope>NUCLEOTIDE SEQUENCE [LARGE SCALE GENOMIC DNA]</scope>
    <source>
        <strain evidence="4">CCM 7403</strain>
    </source>
</reference>
<organism evidence="2 3">
    <name type="scientific">Nocardioides daphniae</name>
    <dbReference type="NCBI Taxonomy" id="402297"/>
    <lineage>
        <taxon>Bacteria</taxon>
        <taxon>Bacillati</taxon>
        <taxon>Actinomycetota</taxon>
        <taxon>Actinomycetes</taxon>
        <taxon>Propionibacteriales</taxon>
        <taxon>Nocardioidaceae</taxon>
        <taxon>Nocardioides</taxon>
    </lineage>
</organism>
<reference evidence="2" key="4">
    <citation type="submission" date="2019-03" db="EMBL/GenBank/DDBJ databases">
        <authorList>
            <person name="Huang Y."/>
        </authorList>
    </citation>
    <scope>NUCLEOTIDE SEQUENCE</scope>
    <source>
        <strain evidence="2">JCM 16608</strain>
    </source>
</reference>
<dbReference type="Pfam" id="PF00300">
    <property type="entry name" value="His_Phos_1"/>
    <property type="match status" value="1"/>
</dbReference>
<keyword evidence="4" id="KW-1185">Reference proteome</keyword>
<evidence type="ECO:0000313" key="3">
    <source>
        <dbReference type="Proteomes" id="UP000297025"/>
    </source>
</evidence>
<protein>
    <submittedName>
        <fullName evidence="2">Histidine phosphatase family protein</fullName>
    </submittedName>
    <submittedName>
        <fullName evidence="1">Phosphoglycerate mutase</fullName>
    </submittedName>
</protein>